<dbReference type="RefSeq" id="WP_088823166.1">
    <property type="nucleotide sequence ID" value="NZ_FZLN01000001.1"/>
</dbReference>
<reference evidence="2" key="1">
    <citation type="submission" date="2017-06" db="EMBL/GenBank/DDBJ databases">
        <authorList>
            <person name="Varghese N."/>
            <person name="Submissions S."/>
        </authorList>
    </citation>
    <scope>NUCLEOTIDE SEQUENCE [LARGE SCALE GENOMIC DNA]</scope>
    <source>
        <strain evidence="2">ANC 5114</strain>
    </source>
</reference>
<dbReference type="EMBL" id="FZLN01000001">
    <property type="protein sequence ID" value="SNQ29176.1"/>
    <property type="molecule type" value="Genomic_DNA"/>
</dbReference>
<evidence type="ECO:0000313" key="2">
    <source>
        <dbReference type="Proteomes" id="UP000243463"/>
    </source>
</evidence>
<evidence type="ECO:0000313" key="1">
    <source>
        <dbReference type="EMBL" id="SNQ29176.1"/>
    </source>
</evidence>
<accession>A0A217EG61</accession>
<protein>
    <submittedName>
        <fullName evidence="1">Pimeloyl-[acyl-carrier protein] methyl ester esterase</fullName>
    </submittedName>
</protein>
<dbReference type="Gene3D" id="3.40.50.1820">
    <property type="entry name" value="alpha/beta hydrolase"/>
    <property type="match status" value="1"/>
</dbReference>
<sequence length="240" mass="26647">MSTGRILLITGWGVGATALIPLQSALQQQGHQVQLFDFFDAEQDIYCAAQTADLIVGWSLGGQLAIWCAARLYQDTQTAPKIMTLASNPCFVAKENWPYAMSVEQFFQFKTQFNDHPAQTLKQFYFNICRGEAQLKAAAFTLQSHVTTPPFDALQHGLSLLETINALQTLEFPITSHHLFASNDTLVPSQVQHALKQVILSPRLTTATMSNVSHAFPVLHPHATADAIHAFLQQEHQIFD</sequence>
<organism evidence="1 2">
    <name type="scientific">Acinetobacter apis</name>
    <dbReference type="NCBI Taxonomy" id="1229165"/>
    <lineage>
        <taxon>Bacteria</taxon>
        <taxon>Pseudomonadati</taxon>
        <taxon>Pseudomonadota</taxon>
        <taxon>Gammaproteobacteria</taxon>
        <taxon>Moraxellales</taxon>
        <taxon>Moraxellaceae</taxon>
        <taxon>Acinetobacter</taxon>
    </lineage>
</organism>
<dbReference type="InterPro" id="IPR029058">
    <property type="entry name" value="AB_hydrolase_fold"/>
</dbReference>
<dbReference type="SUPFAM" id="SSF53474">
    <property type="entry name" value="alpha/beta-Hydrolases"/>
    <property type="match status" value="1"/>
</dbReference>
<dbReference type="OrthoDB" id="9780744at2"/>
<dbReference type="AlphaFoldDB" id="A0A217EG61"/>
<dbReference type="Proteomes" id="UP000243463">
    <property type="component" value="Unassembled WGS sequence"/>
</dbReference>
<gene>
    <name evidence="1" type="ORF">SAMN05444584_1116</name>
</gene>
<keyword evidence="2" id="KW-1185">Reference proteome</keyword>
<name>A0A217EG61_9GAMM</name>
<proteinExistence type="predicted"/>